<accession>A0A7Y0K560</accession>
<organism evidence="1 2">
    <name type="scientific">Niallia alba</name>
    <dbReference type="NCBI Taxonomy" id="2729105"/>
    <lineage>
        <taxon>Bacteria</taxon>
        <taxon>Bacillati</taxon>
        <taxon>Bacillota</taxon>
        <taxon>Bacilli</taxon>
        <taxon>Bacillales</taxon>
        <taxon>Bacillaceae</taxon>
        <taxon>Niallia</taxon>
    </lineage>
</organism>
<evidence type="ECO:0000313" key="1">
    <source>
        <dbReference type="EMBL" id="NMO75981.1"/>
    </source>
</evidence>
<name>A0A7Y0K560_9BACI</name>
<reference evidence="1 2" key="1">
    <citation type="submission" date="2020-04" db="EMBL/GenBank/DDBJ databases">
        <title>Bacillus sp. UniB3 isolated from commercial digestive syrup.</title>
        <authorList>
            <person name="Thorat V."/>
            <person name="Kirdat K."/>
            <person name="Tiwarekar B."/>
            <person name="Yadav A."/>
        </authorList>
    </citation>
    <scope>NUCLEOTIDE SEQUENCE [LARGE SCALE GENOMIC DNA]</scope>
    <source>
        <strain evidence="1 2">UniB3</strain>
    </source>
</reference>
<dbReference type="RefSeq" id="WP_169187763.1">
    <property type="nucleotide sequence ID" value="NZ_JABBPK010000001.1"/>
</dbReference>
<gene>
    <name evidence="1" type="ORF">HHU08_02925</name>
</gene>
<evidence type="ECO:0000313" key="2">
    <source>
        <dbReference type="Proteomes" id="UP000588491"/>
    </source>
</evidence>
<dbReference type="AlphaFoldDB" id="A0A7Y0K560"/>
<dbReference type="EMBL" id="JABBPK010000001">
    <property type="protein sequence ID" value="NMO75981.1"/>
    <property type="molecule type" value="Genomic_DNA"/>
</dbReference>
<keyword evidence="2" id="KW-1185">Reference proteome</keyword>
<proteinExistence type="predicted"/>
<sequence length="58" mass="6927">MLFGSLICKIRKYHKYNYYYSGICITCGEVRKEYEKIYEASKEEQAEEKDTTDQSITQ</sequence>
<protein>
    <submittedName>
        <fullName evidence="1">Uncharacterized protein</fullName>
    </submittedName>
</protein>
<dbReference type="Proteomes" id="UP000588491">
    <property type="component" value="Unassembled WGS sequence"/>
</dbReference>
<comment type="caution">
    <text evidence="1">The sequence shown here is derived from an EMBL/GenBank/DDBJ whole genome shotgun (WGS) entry which is preliminary data.</text>
</comment>